<keyword evidence="1" id="KW-0175">Coiled coil</keyword>
<evidence type="ECO:0000313" key="2">
    <source>
        <dbReference type="EMBL" id="RHZ85439.1"/>
    </source>
</evidence>
<keyword evidence="3" id="KW-1185">Reference proteome</keyword>
<name>A0A397JAS3_9GLOM</name>
<reference evidence="2 3" key="1">
    <citation type="submission" date="2018-08" db="EMBL/GenBank/DDBJ databases">
        <title>Genome and evolution of the arbuscular mycorrhizal fungus Diversispora epigaea (formerly Glomus versiforme) and its bacterial endosymbionts.</title>
        <authorList>
            <person name="Sun X."/>
            <person name="Fei Z."/>
            <person name="Harrison M."/>
        </authorList>
    </citation>
    <scope>NUCLEOTIDE SEQUENCE [LARGE SCALE GENOMIC DNA]</scope>
    <source>
        <strain evidence="2 3">IT104</strain>
    </source>
</reference>
<feature type="coiled-coil region" evidence="1">
    <location>
        <begin position="163"/>
        <end position="233"/>
    </location>
</feature>
<proteinExistence type="predicted"/>
<evidence type="ECO:0000256" key="1">
    <source>
        <dbReference type="SAM" id="Coils"/>
    </source>
</evidence>
<sequence length="405" mass="46043">MIFGKSNIGLILSDINVKRSFSAYKSESKQITLFHNLMNLTALILIKNYYRSITQDIFYKKAIKNILLGLALVKNLQILHISGGLNNKEKGKAQDWKEAEQRKQTKYCIQQCQFFDHKKLKDGNIHPFDANNMTKQESNTKSVLATENKANIALNIIIKPTPLEKQVTNNEQAEKEIKQILGVPIIEEPEETLQAWEQITNLKKEIEELKQQLQQLQIINRDQKTQIEELKNRLSNNWIRLEGNGVVILKYSGSLISGVGSSFFAEDVNGELSIFLENSLRIKTTTTTTTNNKSGPKNSNRRIKKCESGTITRIKQKMKSSRNTHQRNKEKLTYRTNNLEKGNITTKGSLNQRLSNNWIRLEGNGVVILKYSGSLISGVGSSFFAEDVNGELSIFLENSLRVDKP</sequence>
<accession>A0A397JAS3</accession>
<dbReference type="AlphaFoldDB" id="A0A397JAS3"/>
<evidence type="ECO:0000313" key="3">
    <source>
        <dbReference type="Proteomes" id="UP000266861"/>
    </source>
</evidence>
<dbReference type="EMBL" id="PQFF01000062">
    <property type="protein sequence ID" value="RHZ85439.1"/>
    <property type="molecule type" value="Genomic_DNA"/>
</dbReference>
<comment type="caution">
    <text evidence="2">The sequence shown here is derived from an EMBL/GenBank/DDBJ whole genome shotgun (WGS) entry which is preliminary data.</text>
</comment>
<protein>
    <submittedName>
        <fullName evidence="2">Uncharacterized protein</fullName>
    </submittedName>
</protein>
<gene>
    <name evidence="2" type="ORF">Glove_65g64</name>
</gene>
<dbReference type="Proteomes" id="UP000266861">
    <property type="component" value="Unassembled WGS sequence"/>
</dbReference>
<organism evidence="2 3">
    <name type="scientific">Diversispora epigaea</name>
    <dbReference type="NCBI Taxonomy" id="1348612"/>
    <lineage>
        <taxon>Eukaryota</taxon>
        <taxon>Fungi</taxon>
        <taxon>Fungi incertae sedis</taxon>
        <taxon>Mucoromycota</taxon>
        <taxon>Glomeromycotina</taxon>
        <taxon>Glomeromycetes</taxon>
        <taxon>Diversisporales</taxon>
        <taxon>Diversisporaceae</taxon>
        <taxon>Diversispora</taxon>
    </lineage>
</organism>